<sequence>MRGMARGRWVGFLGAAGMVTVLAVAGCGAQAGDNSTGSDEAAVAPAAAPLEKADAAAAGDFAGQGQADTKPGAVAPPGTQTPANLRVDQRSIIYTGSMTVRVKEIERAATEAVAIATGAGGFVGGDQRSSSTGDAEASLQLRVPADRFASVVDALAKLGRQEHREIKTQDVTEETLDLAARIQTQQARVESGRRLLAQAKTLSDLVMLEGELAKREADLVALEARQRRLGDLTALSTITVRLIGPEAVVAEDEQEEKGFLAGLQSGWQALLATLGVVLIVLGALLPWVVTLGVPALLVWWLTRRHRRRTGRLPASPVTASSEQSTPPAAAPPPPTPPAPRTAETSAEGRTERA</sequence>
<feature type="transmembrane region" description="Helical" evidence="2">
    <location>
        <begin position="269"/>
        <end position="302"/>
    </location>
</feature>
<feature type="region of interest" description="Disordered" evidence="1">
    <location>
        <begin position="62"/>
        <end position="82"/>
    </location>
</feature>
<evidence type="ECO:0000259" key="4">
    <source>
        <dbReference type="Pfam" id="PF14257"/>
    </source>
</evidence>
<name>A0A495JJ24_9ACTN</name>
<evidence type="ECO:0000256" key="1">
    <source>
        <dbReference type="SAM" id="MobiDB-lite"/>
    </source>
</evidence>
<feature type="signal peptide" evidence="3">
    <location>
        <begin position="1"/>
        <end position="31"/>
    </location>
</feature>
<feature type="region of interest" description="Disordered" evidence="1">
    <location>
        <begin position="310"/>
        <end position="353"/>
    </location>
</feature>
<dbReference type="AlphaFoldDB" id="A0A495JJ24"/>
<keyword evidence="2" id="KW-0472">Membrane</keyword>
<evidence type="ECO:0000313" key="6">
    <source>
        <dbReference type="Proteomes" id="UP000277671"/>
    </source>
</evidence>
<dbReference type="Proteomes" id="UP000277671">
    <property type="component" value="Unassembled WGS sequence"/>
</dbReference>
<accession>A0A495JJ24</accession>
<keyword evidence="2" id="KW-0812">Transmembrane</keyword>
<dbReference type="InterPro" id="IPR025645">
    <property type="entry name" value="DUF4349"/>
</dbReference>
<feature type="chain" id="PRO_5019738082" evidence="3">
    <location>
        <begin position="32"/>
        <end position="353"/>
    </location>
</feature>
<dbReference type="PROSITE" id="PS51257">
    <property type="entry name" value="PROKAR_LIPOPROTEIN"/>
    <property type="match status" value="1"/>
</dbReference>
<dbReference type="EMBL" id="RBKT01000001">
    <property type="protein sequence ID" value="RKR88568.1"/>
    <property type="molecule type" value="Genomic_DNA"/>
</dbReference>
<feature type="compositionally biased region" description="Low complexity" evidence="1">
    <location>
        <begin position="318"/>
        <end position="327"/>
    </location>
</feature>
<proteinExistence type="predicted"/>
<keyword evidence="2" id="KW-1133">Transmembrane helix</keyword>
<comment type="caution">
    <text evidence="5">The sequence shown here is derived from an EMBL/GenBank/DDBJ whole genome shotgun (WGS) entry which is preliminary data.</text>
</comment>
<dbReference type="Pfam" id="PF14257">
    <property type="entry name" value="DUF4349"/>
    <property type="match status" value="1"/>
</dbReference>
<keyword evidence="3" id="KW-0732">Signal</keyword>
<evidence type="ECO:0000256" key="2">
    <source>
        <dbReference type="SAM" id="Phobius"/>
    </source>
</evidence>
<evidence type="ECO:0000313" key="5">
    <source>
        <dbReference type="EMBL" id="RKR88568.1"/>
    </source>
</evidence>
<feature type="domain" description="DUF4349" evidence="4">
    <location>
        <begin position="90"/>
        <end position="299"/>
    </location>
</feature>
<protein>
    <submittedName>
        <fullName evidence="5">Uncharacterized protein DUF4349</fullName>
    </submittedName>
</protein>
<feature type="compositionally biased region" description="Pro residues" evidence="1">
    <location>
        <begin position="328"/>
        <end position="339"/>
    </location>
</feature>
<evidence type="ECO:0000256" key="3">
    <source>
        <dbReference type="SAM" id="SignalP"/>
    </source>
</evidence>
<organism evidence="5 6">
    <name type="scientific">Micromonospora pisi</name>
    <dbReference type="NCBI Taxonomy" id="589240"/>
    <lineage>
        <taxon>Bacteria</taxon>
        <taxon>Bacillati</taxon>
        <taxon>Actinomycetota</taxon>
        <taxon>Actinomycetes</taxon>
        <taxon>Micromonosporales</taxon>
        <taxon>Micromonosporaceae</taxon>
        <taxon>Micromonospora</taxon>
    </lineage>
</organism>
<reference evidence="5 6" key="1">
    <citation type="submission" date="2018-10" db="EMBL/GenBank/DDBJ databases">
        <title>Sequencing the genomes of 1000 actinobacteria strains.</title>
        <authorList>
            <person name="Klenk H.-P."/>
        </authorList>
    </citation>
    <scope>NUCLEOTIDE SEQUENCE [LARGE SCALE GENOMIC DNA]</scope>
    <source>
        <strain evidence="5 6">DSM 45175</strain>
    </source>
</reference>
<gene>
    <name evidence="5" type="ORF">BDK92_2896</name>
</gene>
<keyword evidence="6" id="KW-1185">Reference proteome</keyword>